<dbReference type="PANTHER" id="PTHR24223">
    <property type="entry name" value="ATP-BINDING CASSETTE SUB-FAMILY C"/>
    <property type="match status" value="1"/>
</dbReference>
<dbReference type="AlphaFoldDB" id="A0A7J7JCQ2"/>
<evidence type="ECO:0000259" key="12">
    <source>
        <dbReference type="PROSITE" id="PS50929"/>
    </source>
</evidence>
<evidence type="ECO:0000259" key="11">
    <source>
        <dbReference type="PROSITE" id="PS50893"/>
    </source>
</evidence>
<dbReference type="GO" id="GO:0005524">
    <property type="term" value="F:ATP binding"/>
    <property type="evidence" value="ECO:0007669"/>
    <property type="project" value="UniProtKB-KW"/>
</dbReference>
<keyword evidence="4 10" id="KW-0812">Transmembrane</keyword>
<evidence type="ECO:0000256" key="4">
    <source>
        <dbReference type="ARBA" id="ARBA00022692"/>
    </source>
</evidence>
<dbReference type="GO" id="GO:0016887">
    <property type="term" value="F:ATP hydrolysis activity"/>
    <property type="evidence" value="ECO:0007669"/>
    <property type="project" value="InterPro"/>
</dbReference>
<evidence type="ECO:0000256" key="10">
    <source>
        <dbReference type="SAM" id="Phobius"/>
    </source>
</evidence>
<feature type="transmembrane region" description="Helical" evidence="10">
    <location>
        <begin position="146"/>
        <end position="165"/>
    </location>
</feature>
<dbReference type="SUPFAM" id="SSF52540">
    <property type="entry name" value="P-loop containing nucleoside triphosphate hydrolases"/>
    <property type="match status" value="1"/>
</dbReference>
<keyword evidence="3" id="KW-0813">Transport</keyword>
<dbReference type="Pfam" id="PF00005">
    <property type="entry name" value="ABC_tran"/>
    <property type="match status" value="1"/>
</dbReference>
<evidence type="ECO:0000256" key="9">
    <source>
        <dbReference type="ARBA" id="ARBA00023136"/>
    </source>
</evidence>
<comment type="caution">
    <text evidence="13">The sequence shown here is derived from an EMBL/GenBank/DDBJ whole genome shotgun (WGS) entry which is preliminary data.</text>
</comment>
<evidence type="ECO:0000256" key="8">
    <source>
        <dbReference type="ARBA" id="ARBA00022989"/>
    </source>
</evidence>
<dbReference type="FunFam" id="3.40.50.300:FF:000074">
    <property type="entry name" value="Multidrug resistance-associated protein 5 isoform 1"/>
    <property type="match status" value="1"/>
</dbReference>
<proteinExistence type="inferred from homology"/>
<evidence type="ECO:0000256" key="5">
    <source>
        <dbReference type="ARBA" id="ARBA00022737"/>
    </source>
</evidence>
<dbReference type="InterPro" id="IPR027417">
    <property type="entry name" value="P-loop_NTPase"/>
</dbReference>
<dbReference type="EMBL" id="VXIV02002628">
    <property type="protein sequence ID" value="KAF6024049.1"/>
    <property type="molecule type" value="Genomic_DNA"/>
</dbReference>
<keyword evidence="7" id="KW-0067">ATP-binding</keyword>
<dbReference type="GO" id="GO:0012505">
    <property type="term" value="C:endomembrane system"/>
    <property type="evidence" value="ECO:0007669"/>
    <property type="project" value="UniProtKB-SubCell"/>
</dbReference>
<evidence type="ECO:0000256" key="1">
    <source>
        <dbReference type="ARBA" id="ARBA00004127"/>
    </source>
</evidence>
<dbReference type="InterPro" id="IPR017871">
    <property type="entry name" value="ABC_transporter-like_CS"/>
</dbReference>
<dbReference type="OrthoDB" id="6500128at2759"/>
<keyword evidence="6" id="KW-0547">Nucleotide-binding</keyword>
<accession>A0A7J7JCQ2</accession>
<dbReference type="PANTHER" id="PTHR24223:SF447">
    <property type="entry name" value="MULTIDRUG RESISTANCE-ASSOCIATED PROTEIN 5"/>
    <property type="match status" value="1"/>
</dbReference>
<organism evidence="13 14">
    <name type="scientific">Bugula neritina</name>
    <name type="common">Brown bryozoan</name>
    <name type="synonym">Sertularia neritina</name>
    <dbReference type="NCBI Taxonomy" id="10212"/>
    <lineage>
        <taxon>Eukaryota</taxon>
        <taxon>Metazoa</taxon>
        <taxon>Spiralia</taxon>
        <taxon>Lophotrochozoa</taxon>
        <taxon>Bryozoa</taxon>
        <taxon>Gymnolaemata</taxon>
        <taxon>Cheilostomatida</taxon>
        <taxon>Flustrina</taxon>
        <taxon>Buguloidea</taxon>
        <taxon>Bugulidae</taxon>
        <taxon>Bugula</taxon>
    </lineage>
</organism>
<dbReference type="CDD" id="cd03244">
    <property type="entry name" value="ABCC_MRP_domain2"/>
    <property type="match status" value="1"/>
</dbReference>
<evidence type="ECO:0000256" key="3">
    <source>
        <dbReference type="ARBA" id="ARBA00022448"/>
    </source>
</evidence>
<evidence type="ECO:0000256" key="6">
    <source>
        <dbReference type="ARBA" id="ARBA00022741"/>
    </source>
</evidence>
<dbReference type="InterPro" id="IPR011527">
    <property type="entry name" value="ABC1_TM_dom"/>
</dbReference>
<keyword evidence="9 10" id="KW-0472">Membrane</keyword>
<evidence type="ECO:0000313" key="14">
    <source>
        <dbReference type="Proteomes" id="UP000593567"/>
    </source>
</evidence>
<evidence type="ECO:0000256" key="2">
    <source>
        <dbReference type="ARBA" id="ARBA00009726"/>
    </source>
</evidence>
<dbReference type="SMART" id="SM00382">
    <property type="entry name" value="AAA"/>
    <property type="match status" value="1"/>
</dbReference>
<evidence type="ECO:0000256" key="7">
    <source>
        <dbReference type="ARBA" id="ARBA00022840"/>
    </source>
</evidence>
<keyword evidence="8 10" id="KW-1133">Transmembrane helix</keyword>
<reference evidence="13" key="1">
    <citation type="submission" date="2020-06" db="EMBL/GenBank/DDBJ databases">
        <title>Draft genome of Bugula neritina, a colonial animal packing powerful symbionts and potential medicines.</title>
        <authorList>
            <person name="Rayko M."/>
        </authorList>
    </citation>
    <scope>NUCLEOTIDE SEQUENCE [LARGE SCALE GENOMIC DNA]</scope>
    <source>
        <strain evidence="13">Kwan_BN1</strain>
    </source>
</reference>
<dbReference type="PROSITE" id="PS50929">
    <property type="entry name" value="ABC_TM1F"/>
    <property type="match status" value="1"/>
</dbReference>
<dbReference type="InterPro" id="IPR003439">
    <property type="entry name" value="ABC_transporter-like_ATP-bd"/>
</dbReference>
<dbReference type="PROSITE" id="PS50893">
    <property type="entry name" value="ABC_TRANSPORTER_2"/>
    <property type="match status" value="1"/>
</dbReference>
<protein>
    <submittedName>
        <fullName evidence="13">ABCC5</fullName>
    </submittedName>
</protein>
<dbReference type="InterPro" id="IPR003593">
    <property type="entry name" value="AAA+_ATPase"/>
</dbReference>
<keyword evidence="14" id="KW-1185">Reference proteome</keyword>
<feature type="domain" description="ABC transporter" evidence="11">
    <location>
        <begin position="237"/>
        <end position="469"/>
    </location>
</feature>
<dbReference type="InterPro" id="IPR036640">
    <property type="entry name" value="ABC1_TM_sf"/>
</dbReference>
<dbReference type="GO" id="GO:0016020">
    <property type="term" value="C:membrane"/>
    <property type="evidence" value="ECO:0007669"/>
    <property type="project" value="InterPro"/>
</dbReference>
<dbReference type="Gene3D" id="1.20.1560.10">
    <property type="entry name" value="ABC transporter type 1, transmembrane domain"/>
    <property type="match status" value="1"/>
</dbReference>
<keyword evidence="5" id="KW-0677">Repeat</keyword>
<evidence type="ECO:0000313" key="13">
    <source>
        <dbReference type="EMBL" id="KAF6024049.1"/>
    </source>
</evidence>
<dbReference type="Gene3D" id="3.40.50.300">
    <property type="entry name" value="P-loop containing nucleotide triphosphate hydrolases"/>
    <property type="match status" value="1"/>
</dbReference>
<dbReference type="SUPFAM" id="SSF90123">
    <property type="entry name" value="ABC transporter transmembrane region"/>
    <property type="match status" value="1"/>
</dbReference>
<dbReference type="PROSITE" id="PS00211">
    <property type="entry name" value="ABC_TRANSPORTER_1"/>
    <property type="match status" value="1"/>
</dbReference>
<feature type="transmembrane region" description="Helical" evidence="10">
    <location>
        <begin position="40"/>
        <end position="73"/>
    </location>
</feature>
<comment type="subcellular location">
    <subcellularLocation>
        <location evidence="1">Endomembrane system</location>
        <topology evidence="1">Multi-pass membrane protein</topology>
    </subcellularLocation>
</comment>
<dbReference type="GO" id="GO:0140359">
    <property type="term" value="F:ABC-type transporter activity"/>
    <property type="evidence" value="ECO:0007669"/>
    <property type="project" value="InterPro"/>
</dbReference>
<gene>
    <name evidence="13" type="ORF">EB796_017655</name>
</gene>
<feature type="domain" description="ABC transmembrane type-1" evidence="12">
    <location>
        <begin position="1"/>
        <end position="197"/>
    </location>
</feature>
<dbReference type="InterPro" id="IPR050173">
    <property type="entry name" value="ABC_transporter_C-like"/>
</dbReference>
<comment type="similarity">
    <text evidence="2">Belongs to the ABC transporter superfamily. ABCC family. Conjugate transporter (TC 3.A.1.208) subfamily.</text>
</comment>
<dbReference type="Pfam" id="PF00664">
    <property type="entry name" value="ABC_membrane"/>
    <property type="match status" value="1"/>
</dbReference>
<sequence>MRFFDVTPCGQVLNRFSKDIDEADSLYPFYSDMLFKVGGFILMSLVLIILAFPLFTFALIPILGAFFLLFAFCEKGIHSAKRLENVTKSPVFGHIAMTVQGIETIKAYKKEKEFQCRFAKLQDQNSVSMFLFELCLWWAAFRCDMLSLLIVFTTFACTALVPSSILSPSMAALSLTYAVAIGDLTQVLVRQWIQSKARFTSVTRIINYIQDLESEAPGIIEHRRPPTGWPEEGRIVFHEVNVRYREGLPLVLKNISFEVKPQEKIGIVGRTGSGKSSLALVLFRIMELDGGSITIDGIDSSTIGLEDLRSKLSIIPQDPVLFIGTVRYNLDPFNMYEDKDLWAALRKCHVKHTIKALAGQLDAPIVENGENFSVGERQLICMARALLRQSKILVLDEATAAIDTETDSLVQETIKEVFSDCTMLTIAHRLNTITNYDRILVLDQGQVIEFDTPSALLANENSVFSQMVAVQDSQKHAAVKTQQTHF</sequence>
<name>A0A7J7JCQ2_BUGNE</name>
<dbReference type="Proteomes" id="UP000593567">
    <property type="component" value="Unassembled WGS sequence"/>
</dbReference>